<feature type="coiled-coil region" evidence="1">
    <location>
        <begin position="276"/>
        <end position="303"/>
    </location>
</feature>
<organism evidence="3">
    <name type="scientific">Drosophila rhopaloa</name>
    <name type="common">Fruit fly</name>
    <dbReference type="NCBI Taxonomy" id="1041015"/>
    <lineage>
        <taxon>Eukaryota</taxon>
        <taxon>Metazoa</taxon>
        <taxon>Ecdysozoa</taxon>
        <taxon>Arthropoda</taxon>
        <taxon>Hexapoda</taxon>
        <taxon>Insecta</taxon>
        <taxon>Pterygota</taxon>
        <taxon>Neoptera</taxon>
        <taxon>Endopterygota</taxon>
        <taxon>Diptera</taxon>
        <taxon>Brachycera</taxon>
        <taxon>Muscomorpha</taxon>
        <taxon>Ephydroidea</taxon>
        <taxon>Drosophilidae</taxon>
        <taxon>Drosophila</taxon>
        <taxon>Sophophora</taxon>
    </lineage>
</organism>
<name>A0A6P4E603_DRORH</name>
<evidence type="ECO:0000313" key="3">
    <source>
        <dbReference type="RefSeq" id="XP_016970693.1"/>
    </source>
</evidence>
<protein>
    <submittedName>
        <fullName evidence="3">Uncharacterized protein LOC108038421</fullName>
    </submittedName>
</protein>
<reference evidence="3" key="1">
    <citation type="submission" date="2025-08" db="UniProtKB">
        <authorList>
            <consortium name="RefSeq"/>
        </authorList>
    </citation>
    <scope>IDENTIFICATION</scope>
</reference>
<keyword evidence="1" id="KW-0175">Coiled coil</keyword>
<gene>
    <name evidence="3" type="primary">LOC108038421</name>
</gene>
<accession>A0A6P4E603</accession>
<sequence length="316" mass="35570">MYRYLKDSGDNFGHLRPRLFNQKKQRSWDHGEFEDQAQDPFPISSCLDSQSSICSAENPNDVRYEKNHGCKSPKKVVKDEDDDEDADPAANSDDADMDNCKDDDEGDDESDQDGSEVSAGDEAFVARISCLLRALEQHTKSMADNLKTLQSRLAKSTKTQSTTCRKNNFGTLLSAHPKAKWSRKPMAFREPDQCAQDGMAPEVKVESLDHQPEALGINTADGEHRMLLPPLLKIIQSPAPQKSHLQSRQDITGSKYLLPTREVAGRIEAQSKSHFDEDTQLQYEEYEAKLRRLMANRDAIERKVKSLTAPQQGECI</sequence>
<feature type="region of interest" description="Disordered" evidence="2">
    <location>
        <begin position="23"/>
        <end position="119"/>
    </location>
</feature>
<evidence type="ECO:0000256" key="2">
    <source>
        <dbReference type="SAM" id="MobiDB-lite"/>
    </source>
</evidence>
<proteinExistence type="predicted"/>
<dbReference type="AlphaFoldDB" id="A0A6P4E603"/>
<feature type="compositionally biased region" description="Low complexity" evidence="2">
    <location>
        <begin position="43"/>
        <end position="55"/>
    </location>
</feature>
<evidence type="ECO:0000256" key="1">
    <source>
        <dbReference type="SAM" id="Coils"/>
    </source>
</evidence>
<dbReference type="RefSeq" id="XP_016970693.1">
    <property type="nucleotide sequence ID" value="XM_017115204.1"/>
</dbReference>
<feature type="compositionally biased region" description="Acidic residues" evidence="2">
    <location>
        <begin position="79"/>
        <end position="114"/>
    </location>
</feature>